<dbReference type="Pfam" id="PF00847">
    <property type="entry name" value="AP2"/>
    <property type="match status" value="1"/>
</dbReference>
<evidence type="ECO:0000256" key="5">
    <source>
        <dbReference type="ARBA" id="ARBA00023163"/>
    </source>
</evidence>
<dbReference type="InterPro" id="IPR016177">
    <property type="entry name" value="DNA-bd_dom_sf"/>
</dbReference>
<dbReference type="InterPro" id="IPR001471">
    <property type="entry name" value="AP2/ERF_dom"/>
</dbReference>
<feature type="compositionally biased region" description="Basic and acidic residues" evidence="7">
    <location>
        <begin position="148"/>
        <end position="161"/>
    </location>
</feature>
<proteinExistence type="predicted"/>
<sequence>MCTEIDFESEMALMDSVRRHLLDDNWGQLPPKAKRLRGHDSLRSPHRGGGNCWVASPAHGRGAAVVLPKWKHYRGVRPRPREKFAAEIRDPARSGARVWLGTFHTAEDAAGAYDRAAYRMRGSRALFNFPHRVNSGKPDQVRVASKRSSPERLRSSESELPKRRRKVVAAAEAVVVQVNKVEEGSTGLEALLIPRGN</sequence>
<accession>A0A2R6PI93</accession>
<dbReference type="CDD" id="cd00018">
    <property type="entry name" value="AP2"/>
    <property type="match status" value="1"/>
</dbReference>
<evidence type="ECO:0000256" key="4">
    <source>
        <dbReference type="ARBA" id="ARBA00023125"/>
    </source>
</evidence>
<dbReference type="PRINTS" id="PR00367">
    <property type="entry name" value="ETHRSPELEMNT"/>
</dbReference>
<dbReference type="InterPro" id="IPR036955">
    <property type="entry name" value="AP2/ERF_dom_sf"/>
</dbReference>
<dbReference type="Gene3D" id="3.30.730.10">
    <property type="entry name" value="AP2/ERF domain"/>
    <property type="match status" value="1"/>
</dbReference>
<keyword evidence="10" id="KW-1185">Reference proteome</keyword>
<organism evidence="9 10">
    <name type="scientific">Actinidia chinensis var. chinensis</name>
    <name type="common">Chinese soft-hair kiwi</name>
    <dbReference type="NCBI Taxonomy" id="1590841"/>
    <lineage>
        <taxon>Eukaryota</taxon>
        <taxon>Viridiplantae</taxon>
        <taxon>Streptophyta</taxon>
        <taxon>Embryophyta</taxon>
        <taxon>Tracheophyta</taxon>
        <taxon>Spermatophyta</taxon>
        <taxon>Magnoliopsida</taxon>
        <taxon>eudicotyledons</taxon>
        <taxon>Gunneridae</taxon>
        <taxon>Pentapetalae</taxon>
        <taxon>asterids</taxon>
        <taxon>Ericales</taxon>
        <taxon>Actinidiaceae</taxon>
        <taxon>Actinidia</taxon>
    </lineage>
</organism>
<dbReference type="SMART" id="SM00380">
    <property type="entry name" value="AP2"/>
    <property type="match status" value="1"/>
</dbReference>
<dbReference type="PANTHER" id="PTHR31190">
    <property type="entry name" value="DNA-BINDING DOMAIN"/>
    <property type="match status" value="1"/>
</dbReference>
<reference evidence="10" key="2">
    <citation type="journal article" date="2018" name="BMC Genomics">
        <title>A manually annotated Actinidia chinensis var. chinensis (kiwifruit) genome highlights the challenges associated with draft genomes and gene prediction in plants.</title>
        <authorList>
            <person name="Pilkington S.M."/>
            <person name="Crowhurst R."/>
            <person name="Hilario E."/>
            <person name="Nardozza S."/>
            <person name="Fraser L."/>
            <person name="Peng Y."/>
            <person name="Gunaseelan K."/>
            <person name="Simpson R."/>
            <person name="Tahir J."/>
            <person name="Deroles S.C."/>
            <person name="Templeton K."/>
            <person name="Luo Z."/>
            <person name="Davy M."/>
            <person name="Cheng C."/>
            <person name="McNeilage M."/>
            <person name="Scaglione D."/>
            <person name="Liu Y."/>
            <person name="Zhang Q."/>
            <person name="Datson P."/>
            <person name="De Silva N."/>
            <person name="Gardiner S.E."/>
            <person name="Bassett H."/>
            <person name="Chagne D."/>
            <person name="McCallum J."/>
            <person name="Dzierzon H."/>
            <person name="Deng C."/>
            <person name="Wang Y.Y."/>
            <person name="Barron L."/>
            <person name="Manako K."/>
            <person name="Bowen J."/>
            <person name="Foster T.M."/>
            <person name="Erridge Z.A."/>
            <person name="Tiffin H."/>
            <person name="Waite C.N."/>
            <person name="Davies K.M."/>
            <person name="Grierson E.P."/>
            <person name="Laing W.A."/>
            <person name="Kirk R."/>
            <person name="Chen X."/>
            <person name="Wood M."/>
            <person name="Montefiori M."/>
            <person name="Brummell D.A."/>
            <person name="Schwinn K.E."/>
            <person name="Catanach A."/>
            <person name="Fullerton C."/>
            <person name="Li D."/>
            <person name="Meiyalaghan S."/>
            <person name="Nieuwenhuizen N."/>
            <person name="Read N."/>
            <person name="Prakash R."/>
            <person name="Hunter D."/>
            <person name="Zhang H."/>
            <person name="McKenzie M."/>
            <person name="Knabel M."/>
            <person name="Harris A."/>
            <person name="Allan A.C."/>
            <person name="Gleave A."/>
            <person name="Chen A."/>
            <person name="Janssen B.J."/>
            <person name="Plunkett B."/>
            <person name="Ampomah-Dwamena C."/>
            <person name="Voogd C."/>
            <person name="Leif D."/>
            <person name="Lafferty D."/>
            <person name="Souleyre E.J.F."/>
            <person name="Varkonyi-Gasic E."/>
            <person name="Gambi F."/>
            <person name="Hanley J."/>
            <person name="Yao J.L."/>
            <person name="Cheung J."/>
            <person name="David K.M."/>
            <person name="Warren B."/>
            <person name="Marsh K."/>
            <person name="Snowden K.C."/>
            <person name="Lin-Wang K."/>
            <person name="Brian L."/>
            <person name="Martinez-Sanchez M."/>
            <person name="Wang M."/>
            <person name="Ileperuma N."/>
            <person name="Macnee N."/>
            <person name="Campin R."/>
            <person name="McAtee P."/>
            <person name="Drummond R.S.M."/>
            <person name="Espley R.V."/>
            <person name="Ireland H.S."/>
            <person name="Wu R."/>
            <person name="Atkinson R.G."/>
            <person name="Karunairetnam S."/>
            <person name="Bulley S."/>
            <person name="Chunkath S."/>
            <person name="Hanley Z."/>
            <person name="Storey R."/>
            <person name="Thrimawithana A.H."/>
            <person name="Thomson S."/>
            <person name="David C."/>
            <person name="Testolin R."/>
            <person name="Huang H."/>
            <person name="Hellens R.P."/>
            <person name="Schaffer R.J."/>
        </authorList>
    </citation>
    <scope>NUCLEOTIDE SEQUENCE [LARGE SCALE GENOMIC DNA]</scope>
    <source>
        <strain evidence="10">cv. Red5</strain>
    </source>
</reference>
<keyword evidence="4" id="KW-0238">DNA-binding</keyword>
<evidence type="ECO:0000256" key="1">
    <source>
        <dbReference type="ARBA" id="ARBA00004123"/>
    </source>
</evidence>
<keyword evidence="2" id="KW-0611">Plant defense</keyword>
<dbReference type="InterPro" id="IPR044808">
    <property type="entry name" value="ERF_plant"/>
</dbReference>
<dbReference type="SUPFAM" id="SSF54171">
    <property type="entry name" value="DNA-binding domain"/>
    <property type="match status" value="1"/>
</dbReference>
<dbReference type="PROSITE" id="PS51032">
    <property type="entry name" value="AP2_ERF"/>
    <property type="match status" value="1"/>
</dbReference>
<evidence type="ECO:0000256" key="2">
    <source>
        <dbReference type="ARBA" id="ARBA00022821"/>
    </source>
</evidence>
<keyword evidence="3" id="KW-0805">Transcription regulation</keyword>
<dbReference type="GO" id="GO:0005634">
    <property type="term" value="C:nucleus"/>
    <property type="evidence" value="ECO:0007669"/>
    <property type="project" value="UniProtKB-SubCell"/>
</dbReference>
<dbReference type="GO" id="GO:0003677">
    <property type="term" value="F:DNA binding"/>
    <property type="evidence" value="ECO:0007669"/>
    <property type="project" value="UniProtKB-KW"/>
</dbReference>
<evidence type="ECO:0000256" key="6">
    <source>
        <dbReference type="ARBA" id="ARBA00023242"/>
    </source>
</evidence>
<feature type="domain" description="AP2/ERF" evidence="8">
    <location>
        <begin position="72"/>
        <end position="130"/>
    </location>
</feature>
<dbReference type="FunFam" id="3.30.730.10:FF:000001">
    <property type="entry name" value="Ethylene-responsive transcription factor 2"/>
    <property type="match status" value="1"/>
</dbReference>
<dbReference type="InParanoid" id="A0A2R6PI93"/>
<dbReference type="AlphaFoldDB" id="A0A2R6PI93"/>
<dbReference type="GO" id="GO:0006952">
    <property type="term" value="P:defense response"/>
    <property type="evidence" value="ECO:0007669"/>
    <property type="project" value="UniProtKB-KW"/>
</dbReference>
<keyword evidence="6" id="KW-0539">Nucleus</keyword>
<comment type="subcellular location">
    <subcellularLocation>
        <location evidence="1">Nucleus</location>
    </subcellularLocation>
</comment>
<feature type="region of interest" description="Disordered" evidence="7">
    <location>
        <begin position="131"/>
        <end position="164"/>
    </location>
</feature>
<evidence type="ECO:0000256" key="7">
    <source>
        <dbReference type="SAM" id="MobiDB-lite"/>
    </source>
</evidence>
<dbReference type="Gramene" id="PSR91601">
    <property type="protein sequence ID" value="PSR91601"/>
    <property type="gene ID" value="CEY00_Acc28946"/>
</dbReference>
<dbReference type="GO" id="GO:0003700">
    <property type="term" value="F:DNA-binding transcription factor activity"/>
    <property type="evidence" value="ECO:0007669"/>
    <property type="project" value="InterPro"/>
</dbReference>
<evidence type="ECO:0000256" key="3">
    <source>
        <dbReference type="ARBA" id="ARBA00023015"/>
    </source>
</evidence>
<dbReference type="EMBL" id="NKQK01000025">
    <property type="protein sequence ID" value="PSR91601.1"/>
    <property type="molecule type" value="Genomic_DNA"/>
</dbReference>
<evidence type="ECO:0000259" key="8">
    <source>
        <dbReference type="PROSITE" id="PS51032"/>
    </source>
</evidence>
<dbReference type="Proteomes" id="UP000241394">
    <property type="component" value="Chromosome LG25"/>
</dbReference>
<dbReference type="STRING" id="1590841.A0A2R6PI93"/>
<protein>
    <submittedName>
        <fullName evidence="9">Ethylene-responsive transcription factor 1A like</fullName>
    </submittedName>
</protein>
<reference evidence="9 10" key="1">
    <citation type="submission" date="2017-07" db="EMBL/GenBank/DDBJ databases">
        <title>An improved, manually edited Actinidia chinensis var. chinensis (kiwifruit) genome highlights the challenges associated with draft genomes and gene prediction in plants.</title>
        <authorList>
            <person name="Pilkington S."/>
            <person name="Crowhurst R."/>
            <person name="Hilario E."/>
            <person name="Nardozza S."/>
            <person name="Fraser L."/>
            <person name="Peng Y."/>
            <person name="Gunaseelan K."/>
            <person name="Simpson R."/>
            <person name="Tahir J."/>
            <person name="Deroles S."/>
            <person name="Templeton K."/>
            <person name="Luo Z."/>
            <person name="Davy M."/>
            <person name="Cheng C."/>
            <person name="Mcneilage M."/>
            <person name="Scaglione D."/>
            <person name="Liu Y."/>
            <person name="Zhang Q."/>
            <person name="Datson P."/>
            <person name="De Silva N."/>
            <person name="Gardiner S."/>
            <person name="Bassett H."/>
            <person name="Chagne D."/>
            <person name="Mccallum J."/>
            <person name="Dzierzon H."/>
            <person name="Deng C."/>
            <person name="Wang Y.-Y."/>
            <person name="Barron N."/>
            <person name="Manako K."/>
            <person name="Bowen J."/>
            <person name="Foster T."/>
            <person name="Erridge Z."/>
            <person name="Tiffin H."/>
            <person name="Waite C."/>
            <person name="Davies K."/>
            <person name="Grierson E."/>
            <person name="Laing W."/>
            <person name="Kirk R."/>
            <person name="Chen X."/>
            <person name="Wood M."/>
            <person name="Montefiori M."/>
            <person name="Brummell D."/>
            <person name="Schwinn K."/>
            <person name="Catanach A."/>
            <person name="Fullerton C."/>
            <person name="Li D."/>
            <person name="Meiyalaghan S."/>
            <person name="Nieuwenhuizen N."/>
            <person name="Read N."/>
            <person name="Prakash R."/>
            <person name="Hunter D."/>
            <person name="Zhang H."/>
            <person name="Mckenzie M."/>
            <person name="Knabel M."/>
            <person name="Harris A."/>
            <person name="Allan A."/>
            <person name="Chen A."/>
            <person name="Janssen B."/>
            <person name="Plunkett B."/>
            <person name="Dwamena C."/>
            <person name="Voogd C."/>
            <person name="Leif D."/>
            <person name="Lafferty D."/>
            <person name="Souleyre E."/>
            <person name="Varkonyi-Gasic E."/>
            <person name="Gambi F."/>
            <person name="Hanley J."/>
            <person name="Yao J.-L."/>
            <person name="Cheung J."/>
            <person name="David K."/>
            <person name="Warren B."/>
            <person name="Marsh K."/>
            <person name="Snowden K."/>
            <person name="Lin-Wang K."/>
            <person name="Brian L."/>
            <person name="Martinez-Sanchez M."/>
            <person name="Wang M."/>
            <person name="Ileperuma N."/>
            <person name="Macnee N."/>
            <person name="Campin R."/>
            <person name="Mcatee P."/>
            <person name="Drummond R."/>
            <person name="Espley R."/>
            <person name="Ireland H."/>
            <person name="Wu R."/>
            <person name="Atkinson R."/>
            <person name="Karunairetnam S."/>
            <person name="Bulley S."/>
            <person name="Chunkath S."/>
            <person name="Hanley Z."/>
            <person name="Storey R."/>
            <person name="Thrimawithana A."/>
            <person name="Thomson S."/>
            <person name="David C."/>
            <person name="Testolin R."/>
        </authorList>
    </citation>
    <scope>NUCLEOTIDE SEQUENCE [LARGE SCALE GENOMIC DNA]</scope>
    <source>
        <strain evidence="10">cv. Red5</strain>
        <tissue evidence="9">Young leaf</tissue>
    </source>
</reference>
<name>A0A2R6PI93_ACTCC</name>
<dbReference type="PANTHER" id="PTHR31190:SF287">
    <property type="entry name" value="DEVELOPMENT RELATED ERF PROTEIN"/>
    <property type="match status" value="1"/>
</dbReference>
<comment type="caution">
    <text evidence="9">The sequence shown here is derived from an EMBL/GenBank/DDBJ whole genome shotgun (WGS) entry which is preliminary data.</text>
</comment>
<keyword evidence="5" id="KW-0804">Transcription</keyword>
<evidence type="ECO:0000313" key="9">
    <source>
        <dbReference type="EMBL" id="PSR91601.1"/>
    </source>
</evidence>
<evidence type="ECO:0000313" key="10">
    <source>
        <dbReference type="Proteomes" id="UP000241394"/>
    </source>
</evidence>
<dbReference type="GO" id="GO:0009873">
    <property type="term" value="P:ethylene-activated signaling pathway"/>
    <property type="evidence" value="ECO:0007669"/>
    <property type="project" value="InterPro"/>
</dbReference>
<gene>
    <name evidence="9" type="ORF">CEY00_Acc28946</name>
</gene>
<dbReference type="OrthoDB" id="1911211at2759"/>